<organism evidence="1 2">
    <name type="scientific">Rhizophlyctis rosea</name>
    <dbReference type="NCBI Taxonomy" id="64517"/>
    <lineage>
        <taxon>Eukaryota</taxon>
        <taxon>Fungi</taxon>
        <taxon>Fungi incertae sedis</taxon>
        <taxon>Chytridiomycota</taxon>
        <taxon>Chytridiomycota incertae sedis</taxon>
        <taxon>Chytridiomycetes</taxon>
        <taxon>Rhizophlyctidales</taxon>
        <taxon>Rhizophlyctidaceae</taxon>
        <taxon>Rhizophlyctis</taxon>
    </lineage>
</organism>
<evidence type="ECO:0000313" key="2">
    <source>
        <dbReference type="Proteomes" id="UP001212841"/>
    </source>
</evidence>
<evidence type="ECO:0000313" key="1">
    <source>
        <dbReference type="EMBL" id="KAJ3041008.1"/>
    </source>
</evidence>
<sequence length="77" mass="8965">QRFATTEDGKVKWFAAPPLDVVDNYDAVHSLEYLVWRAKKVPFVDLCSTFLEHILISLSEQRRRLAEPERQPQPIAQ</sequence>
<comment type="caution">
    <text evidence="1">The sequence shown here is derived from an EMBL/GenBank/DDBJ whole genome shotgun (WGS) entry which is preliminary data.</text>
</comment>
<accession>A0AAD5X188</accession>
<name>A0AAD5X188_9FUNG</name>
<reference evidence="1" key="1">
    <citation type="submission" date="2020-05" db="EMBL/GenBank/DDBJ databases">
        <title>Phylogenomic resolution of chytrid fungi.</title>
        <authorList>
            <person name="Stajich J.E."/>
            <person name="Amses K."/>
            <person name="Simmons R."/>
            <person name="Seto K."/>
            <person name="Myers J."/>
            <person name="Bonds A."/>
            <person name="Quandt C.A."/>
            <person name="Barry K."/>
            <person name="Liu P."/>
            <person name="Grigoriev I."/>
            <person name="Longcore J.E."/>
            <person name="James T.Y."/>
        </authorList>
    </citation>
    <scope>NUCLEOTIDE SEQUENCE</scope>
    <source>
        <strain evidence="1">JEL0318</strain>
    </source>
</reference>
<protein>
    <submittedName>
        <fullName evidence="1">Uncharacterized protein</fullName>
    </submittedName>
</protein>
<dbReference type="Proteomes" id="UP001212841">
    <property type="component" value="Unassembled WGS sequence"/>
</dbReference>
<proteinExistence type="predicted"/>
<dbReference type="AlphaFoldDB" id="A0AAD5X188"/>
<dbReference type="EMBL" id="JADGJD010001517">
    <property type="protein sequence ID" value="KAJ3041008.1"/>
    <property type="molecule type" value="Genomic_DNA"/>
</dbReference>
<gene>
    <name evidence="1" type="ORF">HK097_002412</name>
</gene>
<keyword evidence="2" id="KW-1185">Reference proteome</keyword>
<feature type="non-terminal residue" evidence="1">
    <location>
        <position position="1"/>
    </location>
</feature>